<keyword evidence="2" id="KW-0560">Oxidoreductase</keyword>
<evidence type="ECO:0000313" key="4">
    <source>
        <dbReference type="Proteomes" id="UP001203297"/>
    </source>
</evidence>
<dbReference type="PANTHER" id="PTHR44196">
    <property type="entry name" value="DEHYDROGENASE/REDUCTASE SDR FAMILY MEMBER 7B"/>
    <property type="match status" value="1"/>
</dbReference>
<protein>
    <submittedName>
        <fullName evidence="3">Uncharacterized protein</fullName>
    </submittedName>
</protein>
<dbReference type="SUPFAM" id="SSF51735">
    <property type="entry name" value="NAD(P)-binding Rossmann-fold domains"/>
    <property type="match status" value="1"/>
</dbReference>
<dbReference type="PANTHER" id="PTHR44196:SF1">
    <property type="entry name" value="DEHYDROGENASE_REDUCTASE SDR FAMILY MEMBER 7B"/>
    <property type="match status" value="1"/>
</dbReference>
<dbReference type="Gene3D" id="3.40.50.720">
    <property type="entry name" value="NAD(P)-binding Rossmann-like Domain"/>
    <property type="match status" value="1"/>
</dbReference>
<dbReference type="InterPro" id="IPR036291">
    <property type="entry name" value="NAD(P)-bd_dom_sf"/>
</dbReference>
<dbReference type="InterPro" id="IPR002347">
    <property type="entry name" value="SDR_fam"/>
</dbReference>
<dbReference type="Proteomes" id="UP001203297">
    <property type="component" value="Unassembled WGS sequence"/>
</dbReference>
<dbReference type="AlphaFoldDB" id="A0AAD4LUD3"/>
<gene>
    <name evidence="3" type="ORF">B0F90DRAFT_1921025</name>
</gene>
<comment type="similarity">
    <text evidence="1">Belongs to the short-chain dehydrogenases/reductases (SDR) family.</text>
</comment>
<organism evidence="3 4">
    <name type="scientific">Multifurca ochricompacta</name>
    <dbReference type="NCBI Taxonomy" id="376703"/>
    <lineage>
        <taxon>Eukaryota</taxon>
        <taxon>Fungi</taxon>
        <taxon>Dikarya</taxon>
        <taxon>Basidiomycota</taxon>
        <taxon>Agaricomycotina</taxon>
        <taxon>Agaricomycetes</taxon>
        <taxon>Russulales</taxon>
        <taxon>Russulaceae</taxon>
        <taxon>Multifurca</taxon>
    </lineage>
</organism>
<accession>A0AAD4LUD3</accession>
<keyword evidence="4" id="KW-1185">Reference proteome</keyword>
<dbReference type="InterPro" id="IPR003560">
    <property type="entry name" value="DHB_DH"/>
</dbReference>
<name>A0AAD4LUD3_9AGAM</name>
<dbReference type="EMBL" id="WTXG01000218">
    <property type="protein sequence ID" value="KAI0290523.1"/>
    <property type="molecule type" value="Genomic_DNA"/>
</dbReference>
<dbReference type="CDD" id="cd05233">
    <property type="entry name" value="SDR_c"/>
    <property type="match status" value="1"/>
</dbReference>
<evidence type="ECO:0000256" key="2">
    <source>
        <dbReference type="ARBA" id="ARBA00023002"/>
    </source>
</evidence>
<dbReference type="GO" id="GO:0008667">
    <property type="term" value="F:2,3-dihydro-2,3-dihydroxybenzoate dehydrogenase activity"/>
    <property type="evidence" value="ECO:0007669"/>
    <property type="project" value="InterPro"/>
</dbReference>
<proteinExistence type="inferred from homology"/>
<evidence type="ECO:0000313" key="3">
    <source>
        <dbReference type="EMBL" id="KAI0290523.1"/>
    </source>
</evidence>
<evidence type="ECO:0000256" key="1">
    <source>
        <dbReference type="ARBA" id="ARBA00006484"/>
    </source>
</evidence>
<dbReference type="GO" id="GO:0016020">
    <property type="term" value="C:membrane"/>
    <property type="evidence" value="ECO:0007669"/>
    <property type="project" value="TreeGrafter"/>
</dbReference>
<dbReference type="GO" id="GO:0019290">
    <property type="term" value="P:siderophore biosynthetic process"/>
    <property type="evidence" value="ECO:0007669"/>
    <property type="project" value="InterPro"/>
</dbReference>
<reference evidence="3" key="1">
    <citation type="journal article" date="2022" name="New Phytol.">
        <title>Evolutionary transition to the ectomycorrhizal habit in the genomes of a hyperdiverse lineage of mushroom-forming fungi.</title>
        <authorList>
            <person name="Looney B."/>
            <person name="Miyauchi S."/>
            <person name="Morin E."/>
            <person name="Drula E."/>
            <person name="Courty P.E."/>
            <person name="Kohler A."/>
            <person name="Kuo A."/>
            <person name="LaButti K."/>
            <person name="Pangilinan J."/>
            <person name="Lipzen A."/>
            <person name="Riley R."/>
            <person name="Andreopoulos W."/>
            <person name="He G."/>
            <person name="Johnson J."/>
            <person name="Nolan M."/>
            <person name="Tritt A."/>
            <person name="Barry K.W."/>
            <person name="Grigoriev I.V."/>
            <person name="Nagy L.G."/>
            <person name="Hibbett D."/>
            <person name="Henrissat B."/>
            <person name="Matheny P.B."/>
            <person name="Labbe J."/>
            <person name="Martin F.M."/>
        </authorList>
    </citation>
    <scope>NUCLEOTIDE SEQUENCE</scope>
    <source>
        <strain evidence="3">BPL690</strain>
    </source>
</reference>
<dbReference type="Pfam" id="PF00106">
    <property type="entry name" value="adh_short"/>
    <property type="match status" value="1"/>
</dbReference>
<dbReference type="PRINTS" id="PR01397">
    <property type="entry name" value="DHBDHDRGNASE"/>
</dbReference>
<comment type="caution">
    <text evidence="3">The sequence shown here is derived from an EMBL/GenBank/DDBJ whole genome shotgun (WGS) entry which is preliminary data.</text>
</comment>
<sequence>MIFYAVSLAVTRSPQSICTTTQTEDAFYSVYPAVDPSQLISNQAFQGKRVIVTGASRGIGEDIAVTFARAGASVVLVARTESQLDAVESRILEHVQMRSLESCSGRDDPAKVEVAVTRAVERFGGVDVLVAVAGTARGITVAFSQTDPYDWWNTLEINLRGVFNVVRYALPHLEHMVASSQ</sequence>